<name>A0A3N0DXM0_9ACTN</name>
<comment type="caution">
    <text evidence="6">The sequence shown here is derived from an EMBL/GenBank/DDBJ whole genome shotgun (WGS) entry which is preliminary data.</text>
</comment>
<evidence type="ECO:0000313" key="6">
    <source>
        <dbReference type="EMBL" id="RNL80203.1"/>
    </source>
</evidence>
<dbReference type="PIRSF" id="PIRSF036625">
    <property type="entry name" value="GAF_ANTAR"/>
    <property type="match status" value="1"/>
</dbReference>
<evidence type="ECO:0000256" key="1">
    <source>
        <dbReference type="ARBA" id="ARBA00022679"/>
    </source>
</evidence>
<accession>A0A3N0DXM0</accession>
<sequence length="234" mass="25520">MGGQFFDADSIAEMALQLHSEPSTIETLDRVLDYALQAVDCDFAGVTFVHKGPRIETVAATHPLIEEIDQVQLDIGQGPDIDTLEGGPVIVVDDTENESRWPAWAARVAGAGIRSLLGVRLATSEELLGTLNLYSRLPQKFDLDDQAVAHVLARHAAVAIAAARKQEGLWLAADARKIIGQAQGILMERYDLDAERSFAVLVRYSQDNNIKLREVARQLVETRSLPAASPELLA</sequence>
<reference evidence="6 7" key="1">
    <citation type="submission" date="2018-11" db="EMBL/GenBank/DDBJ databases">
        <authorList>
            <person name="Li F."/>
        </authorList>
    </citation>
    <scope>NUCLEOTIDE SEQUENCE [LARGE SCALE GENOMIC DNA]</scope>
    <source>
        <strain evidence="6 7">KIS18-7</strain>
    </source>
</reference>
<dbReference type="OrthoDB" id="7466251at2"/>
<dbReference type="InterPro" id="IPR012074">
    <property type="entry name" value="GAF_ANTAR"/>
</dbReference>
<dbReference type="Gene3D" id="3.30.450.40">
    <property type="match status" value="1"/>
</dbReference>
<evidence type="ECO:0000259" key="5">
    <source>
        <dbReference type="PROSITE" id="PS50921"/>
    </source>
</evidence>
<dbReference type="SMART" id="SM01012">
    <property type="entry name" value="ANTAR"/>
    <property type="match status" value="1"/>
</dbReference>
<proteinExistence type="predicted"/>
<keyword evidence="7" id="KW-1185">Reference proteome</keyword>
<dbReference type="InterPro" id="IPR036388">
    <property type="entry name" value="WH-like_DNA-bd_sf"/>
</dbReference>
<dbReference type="InterPro" id="IPR003018">
    <property type="entry name" value="GAF"/>
</dbReference>
<dbReference type="SUPFAM" id="SSF52172">
    <property type="entry name" value="CheY-like"/>
    <property type="match status" value="1"/>
</dbReference>
<dbReference type="InterPro" id="IPR005561">
    <property type="entry name" value="ANTAR"/>
</dbReference>
<dbReference type="InterPro" id="IPR029016">
    <property type="entry name" value="GAF-like_dom_sf"/>
</dbReference>
<dbReference type="Pfam" id="PF03861">
    <property type="entry name" value="ANTAR"/>
    <property type="match status" value="1"/>
</dbReference>
<dbReference type="RefSeq" id="WP_123234704.1">
    <property type="nucleotide sequence ID" value="NZ_RJSG01000002.1"/>
</dbReference>
<dbReference type="InterPro" id="IPR011006">
    <property type="entry name" value="CheY-like_superfamily"/>
</dbReference>
<dbReference type="Gene3D" id="1.10.10.10">
    <property type="entry name" value="Winged helix-like DNA-binding domain superfamily/Winged helix DNA-binding domain"/>
    <property type="match status" value="1"/>
</dbReference>
<evidence type="ECO:0000256" key="3">
    <source>
        <dbReference type="ARBA" id="ARBA00023015"/>
    </source>
</evidence>
<evidence type="ECO:0000256" key="2">
    <source>
        <dbReference type="ARBA" id="ARBA00022777"/>
    </source>
</evidence>
<dbReference type="Proteomes" id="UP000277094">
    <property type="component" value="Unassembled WGS sequence"/>
</dbReference>
<evidence type="ECO:0000313" key="7">
    <source>
        <dbReference type="Proteomes" id="UP000277094"/>
    </source>
</evidence>
<dbReference type="Pfam" id="PF13185">
    <property type="entry name" value="GAF_2"/>
    <property type="match status" value="1"/>
</dbReference>
<organism evidence="6 7">
    <name type="scientific">Nocardioides marmorisolisilvae</name>
    <dbReference type="NCBI Taxonomy" id="1542737"/>
    <lineage>
        <taxon>Bacteria</taxon>
        <taxon>Bacillati</taxon>
        <taxon>Actinomycetota</taxon>
        <taxon>Actinomycetes</taxon>
        <taxon>Propionibacteriales</taxon>
        <taxon>Nocardioidaceae</taxon>
        <taxon>Nocardioides</taxon>
    </lineage>
</organism>
<dbReference type="AlphaFoldDB" id="A0A3N0DXM0"/>
<keyword evidence="3" id="KW-0805">Transcription regulation</keyword>
<gene>
    <name evidence="6" type="ORF">EFL95_15000</name>
</gene>
<keyword evidence="2" id="KW-0418">Kinase</keyword>
<keyword evidence="4" id="KW-0804">Transcription</keyword>
<evidence type="ECO:0000256" key="4">
    <source>
        <dbReference type="ARBA" id="ARBA00023163"/>
    </source>
</evidence>
<dbReference type="EMBL" id="RJSG01000002">
    <property type="protein sequence ID" value="RNL80203.1"/>
    <property type="molecule type" value="Genomic_DNA"/>
</dbReference>
<keyword evidence="1" id="KW-0808">Transferase</keyword>
<dbReference type="SUPFAM" id="SSF55781">
    <property type="entry name" value="GAF domain-like"/>
    <property type="match status" value="1"/>
</dbReference>
<dbReference type="GO" id="GO:0016301">
    <property type="term" value="F:kinase activity"/>
    <property type="evidence" value="ECO:0007669"/>
    <property type="project" value="UniProtKB-KW"/>
</dbReference>
<dbReference type="PROSITE" id="PS50921">
    <property type="entry name" value="ANTAR"/>
    <property type="match status" value="1"/>
</dbReference>
<dbReference type="GO" id="GO:0003723">
    <property type="term" value="F:RNA binding"/>
    <property type="evidence" value="ECO:0007669"/>
    <property type="project" value="InterPro"/>
</dbReference>
<protein>
    <submittedName>
        <fullName evidence="6">ANTAR domain-containing protein</fullName>
    </submittedName>
</protein>
<feature type="domain" description="ANTAR" evidence="5">
    <location>
        <begin position="159"/>
        <end position="220"/>
    </location>
</feature>
<dbReference type="SMART" id="SM00065">
    <property type="entry name" value="GAF"/>
    <property type="match status" value="1"/>
</dbReference>